<comment type="cofactor">
    <cofactor evidence="1 8">
        <name>pyridoxal 5'-phosphate</name>
        <dbReference type="ChEBI" id="CHEBI:597326"/>
    </cofactor>
</comment>
<comment type="catalytic activity">
    <reaction evidence="7">
        <text>L-aspartate + 2-oxoglutarate = oxaloacetate + L-glutamate</text>
        <dbReference type="Rhea" id="RHEA:21824"/>
        <dbReference type="ChEBI" id="CHEBI:16452"/>
        <dbReference type="ChEBI" id="CHEBI:16810"/>
        <dbReference type="ChEBI" id="CHEBI:29985"/>
        <dbReference type="ChEBI" id="CHEBI:29991"/>
        <dbReference type="EC" id="2.6.1.1"/>
    </reaction>
</comment>
<proteinExistence type="inferred from homology"/>
<sequence length="399" mass="42852">MKTSAALDRISPSPTLAITTKVQELKRAGIDVIGLGAGEPDFDTPDFVKEAAIEAIRRGETKYTNVDGTPELKDAVVAKFKRDNGLDYTPAQISVNVGGKHTLFNALVATVEAGDEVIVPAPYWVSYPDVVQFAGGTPVVIAAGPEHGYKLTPAMLEAAITPRTKWLILNSPSNPTGAAYTVAELKALGEVLERHPHVWIFADDMYEHIVYDDFQFATIAEVCPSLYERTLTVNGCSKAYAMTGWRIGFAGGATWLIKAMAKLQSQSTSNPCSIAQAAAAAALNGDQSFLAERNAAFKTRRDLVVRMLNHVEGITCPTPEGAFYVYPEVSGLIGKTTPKGQTIATDSDFVGYLLEEARVAAVQGVAFGLSPAMRISYATSEDILREACTRIQQACLALK</sequence>
<dbReference type="Pfam" id="PF00155">
    <property type="entry name" value="Aminotran_1_2"/>
    <property type="match status" value="1"/>
</dbReference>
<evidence type="ECO:0000256" key="2">
    <source>
        <dbReference type="ARBA" id="ARBA00007441"/>
    </source>
</evidence>
<evidence type="ECO:0000256" key="4">
    <source>
        <dbReference type="ARBA" id="ARBA00022576"/>
    </source>
</evidence>
<gene>
    <name evidence="10" type="ORF">SPMU_00600</name>
</gene>
<keyword evidence="6" id="KW-0663">Pyridoxal phosphate</keyword>
<evidence type="ECO:0000259" key="9">
    <source>
        <dbReference type="Pfam" id="PF00155"/>
    </source>
</evidence>
<dbReference type="EC" id="2.6.1.-" evidence="8"/>
<evidence type="ECO:0000313" key="10">
    <source>
        <dbReference type="EMBL" id="OWK31742.1"/>
    </source>
</evidence>
<evidence type="ECO:0000256" key="5">
    <source>
        <dbReference type="ARBA" id="ARBA00022679"/>
    </source>
</evidence>
<dbReference type="InterPro" id="IPR050596">
    <property type="entry name" value="AspAT/PAT-like"/>
</dbReference>
<dbReference type="EMBL" id="NBBJ01000001">
    <property type="protein sequence ID" value="OWK31742.1"/>
    <property type="molecule type" value="Genomic_DNA"/>
</dbReference>
<dbReference type="Proteomes" id="UP000197783">
    <property type="component" value="Unassembled WGS sequence"/>
</dbReference>
<dbReference type="Gene3D" id="3.90.1150.10">
    <property type="entry name" value="Aspartate Aminotransferase, domain 1"/>
    <property type="match status" value="1"/>
</dbReference>
<dbReference type="InterPro" id="IPR004839">
    <property type="entry name" value="Aminotransferase_I/II_large"/>
</dbReference>
<evidence type="ECO:0000313" key="11">
    <source>
        <dbReference type="Proteomes" id="UP000197783"/>
    </source>
</evidence>
<dbReference type="PANTHER" id="PTHR46383:SF1">
    <property type="entry name" value="ASPARTATE AMINOTRANSFERASE"/>
    <property type="match status" value="1"/>
</dbReference>
<comment type="subunit">
    <text evidence="3">Homodimer.</text>
</comment>
<accession>A0A245ZPS8</accession>
<reference evidence="10 11" key="1">
    <citation type="submission" date="2017-03" db="EMBL/GenBank/DDBJ databases">
        <title>Genome sequence of Sphingomonas mucosissima DSM 17494.</title>
        <authorList>
            <person name="Poehlein A."/>
            <person name="Wuebbeler J.H."/>
            <person name="Steinbuechel A."/>
            <person name="Daniel R."/>
        </authorList>
    </citation>
    <scope>NUCLEOTIDE SEQUENCE [LARGE SCALE GENOMIC DNA]</scope>
    <source>
        <strain evidence="10 11">DSM 17494</strain>
    </source>
</reference>
<evidence type="ECO:0000256" key="8">
    <source>
        <dbReference type="RuleBase" id="RU000481"/>
    </source>
</evidence>
<evidence type="ECO:0000256" key="1">
    <source>
        <dbReference type="ARBA" id="ARBA00001933"/>
    </source>
</evidence>
<dbReference type="GO" id="GO:0004069">
    <property type="term" value="F:L-aspartate:2-oxoglutarate aminotransferase activity"/>
    <property type="evidence" value="ECO:0007669"/>
    <property type="project" value="UniProtKB-EC"/>
</dbReference>
<dbReference type="InterPro" id="IPR015422">
    <property type="entry name" value="PyrdxlP-dep_Trfase_small"/>
</dbReference>
<keyword evidence="11" id="KW-1185">Reference proteome</keyword>
<protein>
    <recommendedName>
        <fullName evidence="8">Aminotransferase</fullName>
        <ecNumber evidence="8">2.6.1.-</ecNumber>
    </recommendedName>
</protein>
<keyword evidence="4 8" id="KW-0032">Aminotransferase</keyword>
<name>A0A245ZPS8_9SPHN</name>
<comment type="similarity">
    <text evidence="2 8">Belongs to the class-I pyridoxal-phosphate-dependent aminotransferase family.</text>
</comment>
<feature type="domain" description="Aminotransferase class I/classII large" evidence="9">
    <location>
        <begin position="31"/>
        <end position="391"/>
    </location>
</feature>
<comment type="caution">
    <text evidence="10">The sequence shown here is derived from an EMBL/GenBank/DDBJ whole genome shotgun (WGS) entry which is preliminary data.</text>
</comment>
<evidence type="ECO:0000256" key="7">
    <source>
        <dbReference type="ARBA" id="ARBA00049185"/>
    </source>
</evidence>
<dbReference type="RefSeq" id="WP_088330807.1">
    <property type="nucleotide sequence ID" value="NZ_NBBJ01000001.1"/>
</dbReference>
<dbReference type="SUPFAM" id="SSF53383">
    <property type="entry name" value="PLP-dependent transferases"/>
    <property type="match status" value="1"/>
</dbReference>
<dbReference type="CDD" id="cd00609">
    <property type="entry name" value="AAT_like"/>
    <property type="match status" value="1"/>
</dbReference>
<dbReference type="OrthoDB" id="9763453at2"/>
<dbReference type="Gene3D" id="3.40.640.10">
    <property type="entry name" value="Type I PLP-dependent aspartate aminotransferase-like (Major domain)"/>
    <property type="match status" value="1"/>
</dbReference>
<dbReference type="InterPro" id="IPR015421">
    <property type="entry name" value="PyrdxlP-dep_Trfase_major"/>
</dbReference>
<dbReference type="GO" id="GO:0030170">
    <property type="term" value="F:pyridoxal phosphate binding"/>
    <property type="evidence" value="ECO:0007669"/>
    <property type="project" value="InterPro"/>
</dbReference>
<evidence type="ECO:0000256" key="3">
    <source>
        <dbReference type="ARBA" id="ARBA00011738"/>
    </source>
</evidence>
<dbReference type="InterPro" id="IPR004838">
    <property type="entry name" value="NHTrfase_class1_PyrdxlP-BS"/>
</dbReference>
<dbReference type="AlphaFoldDB" id="A0A245ZPS8"/>
<keyword evidence="5 8" id="KW-0808">Transferase</keyword>
<dbReference type="GO" id="GO:0006520">
    <property type="term" value="P:amino acid metabolic process"/>
    <property type="evidence" value="ECO:0007669"/>
    <property type="project" value="InterPro"/>
</dbReference>
<evidence type="ECO:0000256" key="6">
    <source>
        <dbReference type="ARBA" id="ARBA00022898"/>
    </source>
</evidence>
<dbReference type="FunFam" id="3.40.640.10:FF:000033">
    <property type="entry name" value="Aspartate aminotransferase"/>
    <property type="match status" value="1"/>
</dbReference>
<dbReference type="PROSITE" id="PS00105">
    <property type="entry name" value="AA_TRANSFER_CLASS_1"/>
    <property type="match status" value="1"/>
</dbReference>
<dbReference type="PANTHER" id="PTHR46383">
    <property type="entry name" value="ASPARTATE AMINOTRANSFERASE"/>
    <property type="match status" value="1"/>
</dbReference>
<dbReference type="InterPro" id="IPR015424">
    <property type="entry name" value="PyrdxlP-dep_Trfase"/>
</dbReference>
<organism evidence="10 11">
    <name type="scientific">Sphingomonas mucosissima</name>
    <dbReference type="NCBI Taxonomy" id="370959"/>
    <lineage>
        <taxon>Bacteria</taxon>
        <taxon>Pseudomonadati</taxon>
        <taxon>Pseudomonadota</taxon>
        <taxon>Alphaproteobacteria</taxon>
        <taxon>Sphingomonadales</taxon>
        <taxon>Sphingomonadaceae</taxon>
        <taxon>Sphingomonas</taxon>
    </lineage>
</organism>